<sequence length="132" mass="14829">MCSSEEMSENFSESKIQSSGSLMSSVQTSLLMYTASSRPDHNETKRDTVISSCSYQEELWSSMETAQSVTPRGSFSGDIFQVDTIKQEEDISEEVNITQEEAMNNKDSITQETTITQEESITEEKISQSKQQ</sequence>
<dbReference type="Proteomes" id="UP000030759">
    <property type="component" value="Unassembled WGS sequence"/>
</dbReference>
<name>A0A061HX22_CRIGR</name>
<evidence type="ECO:0000256" key="1">
    <source>
        <dbReference type="SAM" id="MobiDB-lite"/>
    </source>
</evidence>
<dbReference type="EMBL" id="KE682614">
    <property type="protein sequence ID" value="ERE66630.1"/>
    <property type="molecule type" value="Genomic_DNA"/>
</dbReference>
<feature type="compositionally biased region" description="Low complexity" evidence="1">
    <location>
        <begin position="1"/>
        <end position="14"/>
    </location>
</feature>
<organism evidence="2">
    <name type="scientific">Cricetulus griseus</name>
    <name type="common">Chinese hamster</name>
    <name type="synonym">Cricetulus barabensis griseus</name>
    <dbReference type="NCBI Taxonomy" id="10029"/>
    <lineage>
        <taxon>Eukaryota</taxon>
        <taxon>Metazoa</taxon>
        <taxon>Chordata</taxon>
        <taxon>Craniata</taxon>
        <taxon>Vertebrata</taxon>
        <taxon>Euteleostomi</taxon>
        <taxon>Mammalia</taxon>
        <taxon>Eutheria</taxon>
        <taxon>Euarchontoglires</taxon>
        <taxon>Glires</taxon>
        <taxon>Rodentia</taxon>
        <taxon>Myomorpha</taxon>
        <taxon>Muroidea</taxon>
        <taxon>Cricetidae</taxon>
        <taxon>Cricetinae</taxon>
        <taxon>Cricetulus</taxon>
    </lineage>
</organism>
<feature type="region of interest" description="Disordered" evidence="1">
    <location>
        <begin position="1"/>
        <end position="21"/>
    </location>
</feature>
<dbReference type="GO" id="GO:0016301">
    <property type="term" value="F:kinase activity"/>
    <property type="evidence" value="ECO:0007669"/>
    <property type="project" value="UniProtKB-KW"/>
</dbReference>
<accession>A0A061HX22</accession>
<dbReference type="AlphaFoldDB" id="A0A061HX22"/>
<keyword evidence="2" id="KW-0808">Transferase</keyword>
<feature type="compositionally biased region" description="Basic and acidic residues" evidence="1">
    <location>
        <begin position="122"/>
        <end position="132"/>
    </location>
</feature>
<feature type="region of interest" description="Disordered" evidence="1">
    <location>
        <begin position="100"/>
        <end position="132"/>
    </location>
</feature>
<evidence type="ECO:0000313" key="2">
    <source>
        <dbReference type="EMBL" id="ERE66630.1"/>
    </source>
</evidence>
<feature type="compositionally biased region" description="Low complexity" evidence="1">
    <location>
        <begin position="108"/>
        <end position="119"/>
    </location>
</feature>
<reference evidence="2" key="1">
    <citation type="submission" date="2013-03" db="EMBL/GenBank/DDBJ databases">
        <title>Chinese hamster genome sequenced from sorted chromosomes.</title>
        <authorList>
            <person name="Brinkrolf K."/>
            <person name="Rupp O."/>
            <person name="Laux H."/>
            <person name="Kollin F."/>
            <person name="Ernst W."/>
            <person name="Linke B."/>
            <person name="Kofler R."/>
            <person name="Romand S."/>
            <person name="Hesse F."/>
            <person name="Budach W.E."/>
            <person name="Galosy S."/>
            <person name="Muller D."/>
            <person name="Noll T."/>
            <person name="Wienberg J."/>
            <person name="Jostock T."/>
            <person name="Leonard M."/>
            <person name="Grillari J."/>
            <person name="Tauch A."/>
            <person name="Goesmann A."/>
            <person name="Helk B."/>
            <person name="Mott J.E."/>
            <person name="Puehler A."/>
            <person name="Borth N."/>
        </authorList>
    </citation>
    <scope>NUCLEOTIDE SEQUENCE</scope>
    <source>
        <strain evidence="2">17A/GY</strain>
    </source>
</reference>
<keyword evidence="2" id="KW-0418">Kinase</keyword>
<proteinExistence type="predicted"/>
<gene>
    <name evidence="2" type="ORF">H671_8g19278</name>
</gene>
<protein>
    <submittedName>
        <fullName evidence="2">Sperm motility kinase X-like protein</fullName>
    </submittedName>
</protein>